<keyword evidence="2" id="KW-1185">Reference proteome</keyword>
<dbReference type="InParanoid" id="A0A0C3K097"/>
<evidence type="ECO:0000313" key="2">
    <source>
        <dbReference type="Proteomes" id="UP000054217"/>
    </source>
</evidence>
<dbReference type="AlphaFoldDB" id="A0A0C3K097"/>
<proteinExistence type="predicted"/>
<name>A0A0C3K097_PISTI</name>
<organism evidence="1 2">
    <name type="scientific">Pisolithus tinctorius Marx 270</name>
    <dbReference type="NCBI Taxonomy" id="870435"/>
    <lineage>
        <taxon>Eukaryota</taxon>
        <taxon>Fungi</taxon>
        <taxon>Dikarya</taxon>
        <taxon>Basidiomycota</taxon>
        <taxon>Agaricomycotina</taxon>
        <taxon>Agaricomycetes</taxon>
        <taxon>Agaricomycetidae</taxon>
        <taxon>Boletales</taxon>
        <taxon>Sclerodermatineae</taxon>
        <taxon>Pisolithaceae</taxon>
        <taxon>Pisolithus</taxon>
    </lineage>
</organism>
<dbReference type="HOGENOM" id="CLU_126337_0_1_1"/>
<reference evidence="2" key="2">
    <citation type="submission" date="2015-01" db="EMBL/GenBank/DDBJ databases">
        <title>Evolutionary Origins and Diversification of the Mycorrhizal Mutualists.</title>
        <authorList>
            <consortium name="DOE Joint Genome Institute"/>
            <consortium name="Mycorrhizal Genomics Consortium"/>
            <person name="Kohler A."/>
            <person name="Kuo A."/>
            <person name="Nagy L.G."/>
            <person name="Floudas D."/>
            <person name="Copeland A."/>
            <person name="Barry K.W."/>
            <person name="Cichocki N."/>
            <person name="Veneault-Fourrey C."/>
            <person name="LaButti K."/>
            <person name="Lindquist E.A."/>
            <person name="Lipzen A."/>
            <person name="Lundell T."/>
            <person name="Morin E."/>
            <person name="Murat C."/>
            <person name="Riley R."/>
            <person name="Ohm R."/>
            <person name="Sun H."/>
            <person name="Tunlid A."/>
            <person name="Henrissat B."/>
            <person name="Grigoriev I.V."/>
            <person name="Hibbett D.S."/>
            <person name="Martin F."/>
        </authorList>
    </citation>
    <scope>NUCLEOTIDE SEQUENCE [LARGE SCALE GENOMIC DNA]</scope>
    <source>
        <strain evidence="2">Marx 270</strain>
    </source>
</reference>
<gene>
    <name evidence="1" type="ORF">M404DRAFT_118717</name>
</gene>
<dbReference type="Proteomes" id="UP000054217">
    <property type="component" value="Unassembled WGS sequence"/>
</dbReference>
<accession>A0A0C3K097</accession>
<dbReference type="EMBL" id="KN831944">
    <property type="protein sequence ID" value="KIO14818.1"/>
    <property type="molecule type" value="Genomic_DNA"/>
</dbReference>
<dbReference type="STRING" id="870435.A0A0C3K097"/>
<reference evidence="1 2" key="1">
    <citation type="submission" date="2014-04" db="EMBL/GenBank/DDBJ databases">
        <authorList>
            <consortium name="DOE Joint Genome Institute"/>
            <person name="Kuo A."/>
            <person name="Kohler A."/>
            <person name="Costa M.D."/>
            <person name="Nagy L.G."/>
            <person name="Floudas D."/>
            <person name="Copeland A."/>
            <person name="Barry K.W."/>
            <person name="Cichocki N."/>
            <person name="Veneault-Fourrey C."/>
            <person name="LaButti K."/>
            <person name="Lindquist E.A."/>
            <person name="Lipzen A."/>
            <person name="Lundell T."/>
            <person name="Morin E."/>
            <person name="Murat C."/>
            <person name="Sun H."/>
            <person name="Tunlid A."/>
            <person name="Henrissat B."/>
            <person name="Grigoriev I.V."/>
            <person name="Hibbett D.S."/>
            <person name="Martin F."/>
            <person name="Nordberg H.P."/>
            <person name="Cantor M.N."/>
            <person name="Hua S.X."/>
        </authorList>
    </citation>
    <scope>NUCLEOTIDE SEQUENCE [LARGE SCALE GENOMIC DNA]</scope>
    <source>
        <strain evidence="1 2">Marx 270</strain>
    </source>
</reference>
<dbReference type="OrthoDB" id="10261408at2759"/>
<sequence length="96" mass="11667">CRWILGNGMLCNEPVKGRDFSGHLRGRHGVVEAPSLQHRCRWEGCRLQEFNRDCLIRHIREQHLLWRWPCPYCHQLFTRKSTMLDHRDKLCPYRRV</sequence>
<evidence type="ECO:0008006" key="3">
    <source>
        <dbReference type="Google" id="ProtNLM"/>
    </source>
</evidence>
<evidence type="ECO:0000313" key="1">
    <source>
        <dbReference type="EMBL" id="KIO14818.1"/>
    </source>
</evidence>
<feature type="non-terminal residue" evidence="1">
    <location>
        <position position="1"/>
    </location>
</feature>
<protein>
    <recommendedName>
        <fullName evidence="3">C2H2-type domain-containing protein</fullName>
    </recommendedName>
</protein>